<dbReference type="EMBL" id="QMPY01000078">
    <property type="protein sequence ID" value="RLE07644.1"/>
    <property type="molecule type" value="Genomic_DNA"/>
</dbReference>
<dbReference type="NCBIfam" id="TIGR00095">
    <property type="entry name" value="16S rRNA (guanine(966)-N(2))-methyltransferase RsmD"/>
    <property type="match status" value="1"/>
</dbReference>
<proteinExistence type="predicted"/>
<evidence type="ECO:0000313" key="4">
    <source>
        <dbReference type="Proteomes" id="UP000277457"/>
    </source>
</evidence>
<reference evidence="3 4" key="1">
    <citation type="submission" date="2018-06" db="EMBL/GenBank/DDBJ databases">
        <title>Extensive metabolic versatility and redundancy in microbially diverse, dynamic hydrothermal sediments.</title>
        <authorList>
            <person name="Dombrowski N."/>
            <person name="Teske A."/>
            <person name="Baker B.J."/>
        </authorList>
    </citation>
    <scope>NUCLEOTIDE SEQUENCE [LARGE SCALE GENOMIC DNA]</scope>
    <source>
        <strain evidence="3">B7_G13</strain>
    </source>
</reference>
<evidence type="ECO:0000313" key="3">
    <source>
        <dbReference type="EMBL" id="RLE07644.1"/>
    </source>
</evidence>
<comment type="caution">
    <text evidence="3">The sequence shown here is derived from an EMBL/GenBank/DDBJ whole genome shotgun (WGS) entry which is preliminary data.</text>
</comment>
<evidence type="ECO:0000256" key="2">
    <source>
        <dbReference type="ARBA" id="ARBA00022679"/>
    </source>
</evidence>
<accession>A0A662D4B0</accession>
<evidence type="ECO:0000256" key="1">
    <source>
        <dbReference type="ARBA" id="ARBA00022603"/>
    </source>
</evidence>
<organism evidence="3 4">
    <name type="scientific">Aerophobetes bacterium</name>
    <dbReference type="NCBI Taxonomy" id="2030807"/>
    <lineage>
        <taxon>Bacteria</taxon>
        <taxon>Candidatus Aerophobota</taxon>
    </lineage>
</organism>
<keyword evidence="1 3" id="KW-0489">Methyltransferase</keyword>
<dbReference type="InterPro" id="IPR029063">
    <property type="entry name" value="SAM-dependent_MTases_sf"/>
</dbReference>
<dbReference type="EC" id="2.1.1.171" evidence="3"/>
<name>A0A662D4B0_UNCAE</name>
<dbReference type="Gene3D" id="3.40.50.150">
    <property type="entry name" value="Vaccinia Virus protein VP39"/>
    <property type="match status" value="1"/>
</dbReference>
<gene>
    <name evidence="3" type="primary">rsmD</name>
    <name evidence="3" type="ORF">DRZ78_02640</name>
</gene>
<dbReference type="AlphaFoldDB" id="A0A662D4B0"/>
<keyword evidence="2 3" id="KW-0808">Transferase</keyword>
<dbReference type="InterPro" id="IPR004398">
    <property type="entry name" value="RNA_MeTrfase_RsmD"/>
</dbReference>
<dbReference type="PIRSF" id="PIRSF004553">
    <property type="entry name" value="CHP00095"/>
    <property type="match status" value="1"/>
</dbReference>
<dbReference type="Pfam" id="PF03602">
    <property type="entry name" value="Cons_hypoth95"/>
    <property type="match status" value="1"/>
</dbReference>
<dbReference type="Proteomes" id="UP000277457">
    <property type="component" value="Unassembled WGS sequence"/>
</dbReference>
<sequence>MKITGGKARGRRIKTPKGTFTRPLLSRVRKSLFDIIGDEIKGSSFLDLYAGSGAIGIEALSRGAKKATFVEKNLACIRIIRENLGVCGFVSQARIWQKNVLDFLPLLLEREKFDFIFVAPPYYKKLQDQTLDIIEKWDINNTTVIVQHSPREKVNLTRNNIKIIKQKKYGTTILTFLRRMF</sequence>
<dbReference type="SUPFAM" id="SSF53335">
    <property type="entry name" value="S-adenosyl-L-methionine-dependent methyltransferases"/>
    <property type="match status" value="1"/>
</dbReference>
<dbReference type="CDD" id="cd02440">
    <property type="entry name" value="AdoMet_MTases"/>
    <property type="match status" value="1"/>
</dbReference>
<dbReference type="PANTHER" id="PTHR43542:SF1">
    <property type="entry name" value="METHYLTRANSFERASE"/>
    <property type="match status" value="1"/>
</dbReference>
<dbReference type="PANTHER" id="PTHR43542">
    <property type="entry name" value="METHYLTRANSFERASE"/>
    <property type="match status" value="1"/>
</dbReference>
<dbReference type="GO" id="GO:0052913">
    <property type="term" value="F:16S rRNA (guanine(966)-N(2))-methyltransferase activity"/>
    <property type="evidence" value="ECO:0007669"/>
    <property type="project" value="UniProtKB-EC"/>
</dbReference>
<protein>
    <submittedName>
        <fullName evidence="3">16S rRNA (Guanine(966)-N(2))-methyltransferase RsmD</fullName>
        <ecNumber evidence="3">2.1.1.171</ecNumber>
    </submittedName>
</protein>